<dbReference type="InterPro" id="IPR026444">
    <property type="entry name" value="Secre_tail"/>
</dbReference>
<evidence type="ECO:0000256" key="1">
    <source>
        <dbReference type="ARBA" id="ARBA00022729"/>
    </source>
</evidence>
<reference evidence="3 4" key="2">
    <citation type="journal article" date="2015" name="Stand. Genomic Sci.">
        <title>High quality draft genomic sequence of Flavobacterium enshiense DK69(T) and comparison among Flavobacterium genomes.</title>
        <authorList>
            <person name="Zeng Z."/>
            <person name="Chen C."/>
            <person name="Du H."/>
            <person name="Wang G."/>
            <person name="Li M."/>
        </authorList>
    </citation>
    <scope>NUCLEOTIDE SEQUENCE [LARGE SCALE GENOMIC DNA]</scope>
    <source>
        <strain evidence="3 4">DK69</strain>
    </source>
</reference>
<dbReference type="EMBL" id="JRLZ01000001">
    <property type="protein sequence ID" value="KGO97082.1"/>
    <property type="molecule type" value="Genomic_DNA"/>
</dbReference>
<comment type="caution">
    <text evidence="3">The sequence shown here is derived from an EMBL/GenBank/DDBJ whole genome shotgun (WGS) entry which is preliminary data.</text>
</comment>
<evidence type="ECO:0000313" key="4">
    <source>
        <dbReference type="Proteomes" id="UP000030149"/>
    </source>
</evidence>
<dbReference type="Proteomes" id="UP000030149">
    <property type="component" value="Unassembled WGS sequence"/>
</dbReference>
<dbReference type="eggNOG" id="COG3291">
    <property type="taxonomic scope" value="Bacteria"/>
</dbReference>
<dbReference type="RefSeq" id="WP_023574423.1">
    <property type="nucleotide sequence ID" value="NZ_AVCS01000016.1"/>
</dbReference>
<dbReference type="AlphaFoldDB" id="V6S3Z0"/>
<organism evidence="3 4">
    <name type="scientific">Flavobacterium enshiense DK69</name>
    <dbReference type="NCBI Taxonomy" id="1107311"/>
    <lineage>
        <taxon>Bacteria</taxon>
        <taxon>Pseudomonadati</taxon>
        <taxon>Bacteroidota</taxon>
        <taxon>Flavobacteriia</taxon>
        <taxon>Flavobacteriales</taxon>
        <taxon>Flavobacteriaceae</taxon>
        <taxon>Flavobacterium</taxon>
    </lineage>
</organism>
<dbReference type="OrthoDB" id="9811934at2"/>
<evidence type="ECO:0000313" key="3">
    <source>
        <dbReference type="EMBL" id="KGO97082.1"/>
    </source>
</evidence>
<dbReference type="SUPFAM" id="SSF50998">
    <property type="entry name" value="Quinoprotein alcohol dehydrogenase-like"/>
    <property type="match status" value="1"/>
</dbReference>
<accession>V6S3Z0</accession>
<dbReference type="Pfam" id="PF18962">
    <property type="entry name" value="Por_Secre_tail"/>
    <property type="match status" value="1"/>
</dbReference>
<feature type="domain" description="Secretion system C-terminal sorting" evidence="2">
    <location>
        <begin position="445"/>
        <end position="514"/>
    </location>
</feature>
<keyword evidence="4" id="KW-1185">Reference proteome</keyword>
<protein>
    <recommendedName>
        <fullName evidence="2">Secretion system C-terminal sorting domain-containing protein</fullName>
    </recommendedName>
</protein>
<dbReference type="InterPro" id="IPR011047">
    <property type="entry name" value="Quinoprotein_ADH-like_sf"/>
</dbReference>
<sequence length="517" mass="56960">MNKFKILLLLLLVTPIVNSQVPNIVWRKYYGGNSGEATSILKTSDGGYVIAGIAENSHSEAVDFHGSRDGFIVKLNSLYELEWSKCYGTQGLDEIKEIKQTSDGGYIFTGHTSLPYQPGSTLTDFWIVKIDSLGNVIWEKRYGGTNEDYAKSVCEISTGGYLVTGSSRSADGHVGSSFGYDDYWVLKLDINGNIIFSKIYGGPRNDYGMSSVVNQDGSYVVLGEAFSYTGQVICRNPSTCESDFWVVKCNNSGNIIWTKCFGPNYSGSNYFSTPHKIIKTTDGGYVLIGRGNSGDNPQGATDFWVIKIDSNGNLQWKNSYGGTEHDKALSIKQTVDGGYIVVGSSYSSDGQVTVNLGQYSVENGWIIKINNNGVLQWQKTVGSSFFGYDHLSDVVEVGTNEFIAVGKSGNSNDDCFESNGRGFWVTKLATGTLNSENFQFTDFEIYPNPTENLLKFRSNSNEIVSKVIIHDISGRKVFELNSENITEVDITTLTKGVYTITISNKNYSNSRKIIKKQ</sequence>
<proteinExistence type="predicted"/>
<dbReference type="PANTHER" id="PTHR42754">
    <property type="entry name" value="ENDOGLUCANASE"/>
    <property type="match status" value="1"/>
</dbReference>
<dbReference type="PATRIC" id="fig|1107311.3.peg.2426"/>
<gene>
    <name evidence="3" type="ORF">Q767_00310</name>
</gene>
<evidence type="ECO:0000259" key="2">
    <source>
        <dbReference type="Pfam" id="PF18962"/>
    </source>
</evidence>
<reference evidence="4" key="1">
    <citation type="submission" date="2013-09" db="EMBL/GenBank/DDBJ databases">
        <authorList>
            <person name="Zeng Z."/>
            <person name="Chen C."/>
        </authorList>
    </citation>
    <scope>NUCLEOTIDE SEQUENCE [LARGE SCALE GENOMIC DNA]</scope>
    <source>
        <strain evidence="4">DK69</strain>
    </source>
</reference>
<dbReference type="NCBIfam" id="TIGR04183">
    <property type="entry name" value="Por_Secre_tail"/>
    <property type="match status" value="1"/>
</dbReference>
<dbReference type="STRING" id="1107311.Q767_00310"/>
<name>V6S3Z0_9FLAO</name>
<keyword evidence="1" id="KW-0732">Signal</keyword>
<dbReference type="PANTHER" id="PTHR42754:SF1">
    <property type="entry name" value="LIPOPROTEIN"/>
    <property type="match status" value="1"/>
</dbReference>